<dbReference type="AlphaFoldDB" id="A0A084QMR2"/>
<protein>
    <recommendedName>
        <fullName evidence="6">Glycoside hydrolase family 5 domain-containing protein</fullName>
    </recommendedName>
</protein>
<dbReference type="InterPro" id="IPR001547">
    <property type="entry name" value="Glyco_hydro_5"/>
</dbReference>
<evidence type="ECO:0000256" key="2">
    <source>
        <dbReference type="ARBA" id="ARBA00022801"/>
    </source>
</evidence>
<dbReference type="Proteomes" id="UP000028524">
    <property type="component" value="Unassembled WGS sequence"/>
</dbReference>
<feature type="chain" id="PRO_5001779475" description="Glycoside hydrolase family 5 domain-containing protein" evidence="5">
    <location>
        <begin position="19"/>
        <end position="475"/>
    </location>
</feature>
<dbReference type="STRING" id="1283841.A0A084QMR2"/>
<evidence type="ECO:0000313" key="8">
    <source>
        <dbReference type="Proteomes" id="UP000028524"/>
    </source>
</evidence>
<dbReference type="GO" id="GO:0000272">
    <property type="term" value="P:polysaccharide catabolic process"/>
    <property type="evidence" value="ECO:0007669"/>
    <property type="project" value="InterPro"/>
</dbReference>
<evidence type="ECO:0000313" key="7">
    <source>
        <dbReference type="EMBL" id="KFA65247.1"/>
    </source>
</evidence>
<evidence type="ECO:0000256" key="4">
    <source>
        <dbReference type="RuleBase" id="RU361153"/>
    </source>
</evidence>
<evidence type="ECO:0000259" key="6">
    <source>
        <dbReference type="Pfam" id="PF00150"/>
    </source>
</evidence>
<organism evidence="7 8">
    <name type="scientific">Stachybotrys chlorohalonatus (strain IBT 40285)</name>
    <dbReference type="NCBI Taxonomy" id="1283841"/>
    <lineage>
        <taxon>Eukaryota</taxon>
        <taxon>Fungi</taxon>
        <taxon>Dikarya</taxon>
        <taxon>Ascomycota</taxon>
        <taxon>Pezizomycotina</taxon>
        <taxon>Sordariomycetes</taxon>
        <taxon>Hypocreomycetidae</taxon>
        <taxon>Hypocreales</taxon>
        <taxon>Stachybotryaceae</taxon>
        <taxon>Stachybotrys</taxon>
    </lineage>
</organism>
<proteinExistence type="inferred from homology"/>
<reference evidence="7 8" key="1">
    <citation type="journal article" date="2014" name="BMC Genomics">
        <title>Comparative genome sequencing reveals chemotype-specific gene clusters in the toxigenic black mold Stachybotrys.</title>
        <authorList>
            <person name="Semeiks J."/>
            <person name="Borek D."/>
            <person name="Otwinowski Z."/>
            <person name="Grishin N.V."/>
        </authorList>
    </citation>
    <scope>NUCLEOTIDE SEQUENCE [LARGE SCALE GENOMIC DNA]</scope>
    <source>
        <strain evidence="7 8">IBT 40285</strain>
    </source>
</reference>
<evidence type="ECO:0000256" key="3">
    <source>
        <dbReference type="ARBA" id="ARBA00023295"/>
    </source>
</evidence>
<dbReference type="Gene3D" id="3.20.20.80">
    <property type="entry name" value="Glycosidases"/>
    <property type="match status" value="1"/>
</dbReference>
<dbReference type="Pfam" id="PF00150">
    <property type="entry name" value="Cellulase"/>
    <property type="match status" value="1"/>
</dbReference>
<dbReference type="PANTHER" id="PTHR31263">
    <property type="entry name" value="CELLULASE FAMILY PROTEIN (AFU_ORTHOLOGUE AFUA_5G14560)"/>
    <property type="match status" value="1"/>
</dbReference>
<dbReference type="HOGENOM" id="CLU_039562_0_0_1"/>
<dbReference type="GO" id="GO:0004553">
    <property type="term" value="F:hydrolase activity, hydrolyzing O-glycosyl compounds"/>
    <property type="evidence" value="ECO:0007669"/>
    <property type="project" value="InterPro"/>
</dbReference>
<evidence type="ECO:0000256" key="5">
    <source>
        <dbReference type="SAM" id="SignalP"/>
    </source>
</evidence>
<dbReference type="PANTHER" id="PTHR31263:SF0">
    <property type="entry name" value="CELLULASE FAMILY PROTEIN (AFU_ORTHOLOGUE AFUA_5G14560)"/>
    <property type="match status" value="1"/>
</dbReference>
<dbReference type="InParanoid" id="A0A084QMR2"/>
<keyword evidence="8" id="KW-1185">Reference proteome</keyword>
<sequence>MMRLRSLLAVFLAGGVIGAILDSIIYESSSHVDAHNLGVDEAKWPYGPFRTEGRDIVNARGEKVTWAGVNWPLSGETMVPEGLEKRSAEDILDDIASLGMNFIRMGWAATMVDEIYDNGGHDVSLEQSLVAGLGRRDGTATTRRIVQHNPRWTARTGRFAIWSDIVRGAARRGIYVHPDMHMARAGWCCSHTDGSAWFGDANFAVDRWVRALEYVATWARGHANVVSMALLNEPRQPWAADYPRFQYGWAALAGNLTLATDAVHAANPDVLVSWSGLQYDEDLSALTARLNLHSAPCYMCVATRDAPRRPPLYFDLADHAWADKVFYELHLYPMSEDLDTGSCAVVRAQLYRAGFNALGMPRPPGCDLLEDSPLGPCRAAARRTPVVMTELGAAQDPSLPANPYVACLRAFTTEHRISWAAWGLAGSFRIRQGARDVNAPWGLRSFDWASWRYPRGVDEVWKPWVEAMGVDRRVE</sequence>
<dbReference type="OrthoDB" id="442731at2759"/>
<dbReference type="InterPro" id="IPR017853">
    <property type="entry name" value="GH"/>
</dbReference>
<dbReference type="EMBL" id="KL660616">
    <property type="protein sequence ID" value="KFA65247.1"/>
    <property type="molecule type" value="Genomic_DNA"/>
</dbReference>
<keyword evidence="3 4" id="KW-0326">Glycosidase</keyword>
<accession>A0A084QMR2</accession>
<keyword evidence="2 4" id="KW-0378">Hydrolase</keyword>
<dbReference type="SUPFAM" id="SSF51445">
    <property type="entry name" value="(Trans)glycosidases"/>
    <property type="match status" value="1"/>
</dbReference>
<feature type="domain" description="Glycoside hydrolase family 5" evidence="6">
    <location>
        <begin position="57"/>
        <end position="424"/>
    </location>
</feature>
<evidence type="ECO:0000256" key="1">
    <source>
        <dbReference type="ARBA" id="ARBA00005641"/>
    </source>
</evidence>
<gene>
    <name evidence="7" type="ORF">S40285_01463</name>
</gene>
<comment type="similarity">
    <text evidence="1 4">Belongs to the glycosyl hydrolase 5 (cellulase A) family.</text>
</comment>
<name>A0A084QMR2_STAC4</name>
<dbReference type="OMA" id="APCYKCT"/>
<keyword evidence="5" id="KW-0732">Signal</keyword>
<feature type="signal peptide" evidence="5">
    <location>
        <begin position="1"/>
        <end position="18"/>
    </location>
</feature>